<keyword evidence="2" id="KW-0472">Membrane</keyword>
<evidence type="ECO:0000313" key="4">
    <source>
        <dbReference type="EMBL" id="GGB27151.1"/>
    </source>
</evidence>
<dbReference type="Proteomes" id="UP000636793">
    <property type="component" value="Unassembled WGS sequence"/>
</dbReference>
<reference evidence="4" key="1">
    <citation type="journal article" date="2014" name="Int. J. Syst. Evol. Microbiol.">
        <title>Complete genome sequence of Corynebacterium casei LMG S-19264T (=DSM 44701T), isolated from a smear-ripened cheese.</title>
        <authorList>
            <consortium name="US DOE Joint Genome Institute (JGI-PGF)"/>
            <person name="Walter F."/>
            <person name="Albersmeier A."/>
            <person name="Kalinowski J."/>
            <person name="Ruckert C."/>
        </authorList>
    </citation>
    <scope>NUCLEOTIDE SEQUENCE</scope>
    <source>
        <strain evidence="4">CGMCC 1.15085</strain>
    </source>
</reference>
<keyword evidence="5" id="KW-1185">Reference proteome</keyword>
<feature type="region of interest" description="Disordered" evidence="1">
    <location>
        <begin position="138"/>
        <end position="158"/>
    </location>
</feature>
<dbReference type="RefSeq" id="WP_188836493.1">
    <property type="nucleotide sequence ID" value="NZ_BMHI01000002.1"/>
</dbReference>
<reference evidence="4" key="2">
    <citation type="submission" date="2020-09" db="EMBL/GenBank/DDBJ databases">
        <authorList>
            <person name="Sun Q."/>
            <person name="Zhou Y."/>
        </authorList>
    </citation>
    <scope>NUCLEOTIDE SEQUENCE</scope>
    <source>
        <strain evidence="4">CGMCC 1.15085</strain>
    </source>
</reference>
<name>A0A916T1R9_9MICO</name>
<evidence type="ECO:0000256" key="2">
    <source>
        <dbReference type="SAM" id="Phobius"/>
    </source>
</evidence>
<accession>A0A916T1R9</accession>
<protein>
    <recommendedName>
        <fullName evidence="3">DUF6801 domain-containing protein</fullName>
    </recommendedName>
</protein>
<comment type="caution">
    <text evidence="4">The sequence shown here is derived from an EMBL/GenBank/DDBJ whole genome shotgun (WGS) entry which is preliminary data.</text>
</comment>
<sequence length="300" mass="29177">MARIKRPGTSRRTLAGLGTVGIVAGTIAFTAGVGASDASAATISLKYDCTASAFGASLPQGEWTAAVTVDLPQSANVGDKIPAPAVTAKVTTSTTAGDTMRSLQVTKINGTSDAAYTFGSQQATSKLTIGDTPIPTSGAITTTASGSGEAATAPSTPQDVKVNIGDFTGTLNAYTASSGDSPALTLGLTCTLVKGQNTQIGVVHVVDPNAPTSEPTSPTSTPTDTGTPTSTPTDTGTSTATSTGTATGTDTGTTTGPPIITDGGSTDGGVNGGVVGGAAVAAMGVGALGVGLRRRLSSRH</sequence>
<dbReference type="EMBL" id="BMHI01000002">
    <property type="protein sequence ID" value="GGB27151.1"/>
    <property type="molecule type" value="Genomic_DNA"/>
</dbReference>
<proteinExistence type="predicted"/>
<gene>
    <name evidence="4" type="ORF">GCM10011492_16830</name>
</gene>
<keyword evidence="2" id="KW-0812">Transmembrane</keyword>
<feature type="transmembrane region" description="Helical" evidence="2">
    <location>
        <begin position="274"/>
        <end position="292"/>
    </location>
</feature>
<dbReference type="AlphaFoldDB" id="A0A916T1R9"/>
<dbReference type="InterPro" id="IPR046542">
    <property type="entry name" value="DUF6801"/>
</dbReference>
<feature type="domain" description="DUF6801" evidence="3">
    <location>
        <begin position="46"/>
        <end position="201"/>
    </location>
</feature>
<feature type="compositionally biased region" description="Low complexity" evidence="1">
    <location>
        <begin position="211"/>
        <end position="264"/>
    </location>
</feature>
<evidence type="ECO:0000313" key="5">
    <source>
        <dbReference type="Proteomes" id="UP000636793"/>
    </source>
</evidence>
<keyword evidence="2" id="KW-1133">Transmembrane helix</keyword>
<feature type="compositionally biased region" description="Low complexity" evidence="1">
    <location>
        <begin position="138"/>
        <end position="156"/>
    </location>
</feature>
<evidence type="ECO:0000259" key="3">
    <source>
        <dbReference type="Pfam" id="PF20611"/>
    </source>
</evidence>
<dbReference type="Pfam" id="PF20611">
    <property type="entry name" value="DUF6801"/>
    <property type="match status" value="1"/>
</dbReference>
<feature type="region of interest" description="Disordered" evidence="1">
    <location>
        <begin position="207"/>
        <end position="267"/>
    </location>
</feature>
<evidence type="ECO:0000256" key="1">
    <source>
        <dbReference type="SAM" id="MobiDB-lite"/>
    </source>
</evidence>
<organism evidence="4 5">
    <name type="scientific">Flexivirga endophytica</name>
    <dbReference type="NCBI Taxonomy" id="1849103"/>
    <lineage>
        <taxon>Bacteria</taxon>
        <taxon>Bacillati</taxon>
        <taxon>Actinomycetota</taxon>
        <taxon>Actinomycetes</taxon>
        <taxon>Micrococcales</taxon>
        <taxon>Dermacoccaceae</taxon>
        <taxon>Flexivirga</taxon>
    </lineage>
</organism>